<dbReference type="EMBL" id="SLZY01000015">
    <property type="protein sequence ID" value="TCS70559.1"/>
    <property type="molecule type" value="Genomic_DNA"/>
</dbReference>
<keyword evidence="7" id="KW-1185">Reference proteome</keyword>
<gene>
    <name evidence="6" type="ORF">EDC61_11526</name>
</gene>
<dbReference type="AlphaFoldDB" id="A0A4R3JT60"/>
<dbReference type="RefSeq" id="WP_338057670.1">
    <property type="nucleotide sequence ID" value="NZ_AP018721.1"/>
</dbReference>
<dbReference type="SUPFAM" id="SSF52540">
    <property type="entry name" value="P-loop containing nucleoside triphosphate hydrolases"/>
    <property type="match status" value="2"/>
</dbReference>
<dbReference type="PROSITE" id="PS51193">
    <property type="entry name" value="HELICASE_ATP_BIND_2"/>
    <property type="match status" value="1"/>
</dbReference>
<dbReference type="Pfam" id="PF13307">
    <property type="entry name" value="Helicase_C_2"/>
    <property type="match status" value="1"/>
</dbReference>
<dbReference type="GO" id="GO:0016818">
    <property type="term" value="F:hydrolase activity, acting on acid anhydrides, in phosphorus-containing anhydrides"/>
    <property type="evidence" value="ECO:0007669"/>
    <property type="project" value="InterPro"/>
</dbReference>
<comment type="caution">
    <text evidence="6">The sequence shown here is derived from an EMBL/GenBank/DDBJ whole genome shotgun (WGS) entry which is preliminary data.</text>
</comment>
<sequence length="619" mass="68224">MARRVEAALHSRSVAVLEAGTGTGKTLAYLVPAMLCGGKTIISTGTKTLQDQLYHRDIPAVREALNVPVSVALLKGRANYVCHYHLERGLADARLSSREVAGHLRQIARFAAVDDSGDRMALKTVPEDSPAWAYAVSSRDNCLGGDCPYHRDCFVLKARKRALEADIVVINHHLFFADVWLKDEGAGELLPAANAVIFDEAHQLPETASLFFGESLTTGMLLELARDVREEADQAAGDFLQLNQAATDFDQAVRPLRLQFNAAQQRLPAARALSQPGFAAALGELQTRLDRLRALLEAQAERSEGLKNCLERATQCLERLARWRGPDDESCIRWLEVGTHAVMLHVTPLDVSELFSRQVEDGARGWLFTSATLAVRGDFSHFLDQLGLTGAETGCWDSPFDYDGQALLYVPQAMPDPNTPEYTRAVVEAAWPVLEASGGRAFLLFTSLRAMNEAHGLLQAKMAEADRQFPLLLQGAKSRTELLTEFRALGNAVLLGSQTFWEGIDVAGEALSLVVIDRLPFQPPDDPVLAARIDAMKRAGKNAFFDYQLPHAIINLKQGAGRLIRRESDRGVLMICDTRLVDKPYGRRIWQALPPMRRSRKLADVLAFFQTEPALAEPV</sequence>
<dbReference type="SMART" id="SM00491">
    <property type="entry name" value="HELICc2"/>
    <property type="match status" value="1"/>
</dbReference>
<keyword evidence="1" id="KW-0547">Nucleotide-binding</keyword>
<reference evidence="6 7" key="1">
    <citation type="submission" date="2019-03" db="EMBL/GenBank/DDBJ databases">
        <title>Genomic Encyclopedia of Type Strains, Phase IV (KMG-IV): sequencing the most valuable type-strain genomes for metagenomic binning, comparative biology and taxonomic classification.</title>
        <authorList>
            <person name="Goeker M."/>
        </authorList>
    </citation>
    <scope>NUCLEOTIDE SEQUENCE [LARGE SCALE GENOMIC DNA]</scope>
    <source>
        <strain evidence="6 7">DSM 103923</strain>
    </source>
</reference>
<feature type="domain" description="Helicase ATP-binding" evidence="5">
    <location>
        <begin position="1"/>
        <end position="270"/>
    </location>
</feature>
<evidence type="ECO:0000313" key="6">
    <source>
        <dbReference type="EMBL" id="TCS70559.1"/>
    </source>
</evidence>
<dbReference type="PANTHER" id="PTHR11472">
    <property type="entry name" value="DNA REPAIR DEAD HELICASE RAD3/XP-D SUBFAMILY MEMBER"/>
    <property type="match status" value="1"/>
</dbReference>
<keyword evidence="3" id="KW-0067">ATP-binding</keyword>
<dbReference type="InterPro" id="IPR027417">
    <property type="entry name" value="P-loop_NTPase"/>
</dbReference>
<dbReference type="Gene3D" id="3.40.50.300">
    <property type="entry name" value="P-loop containing nucleotide triphosphate hydrolases"/>
    <property type="match status" value="2"/>
</dbReference>
<dbReference type="PANTHER" id="PTHR11472:SF34">
    <property type="entry name" value="REGULATOR OF TELOMERE ELONGATION HELICASE 1"/>
    <property type="match status" value="1"/>
</dbReference>
<proteinExistence type="inferred from homology"/>
<dbReference type="InterPro" id="IPR014013">
    <property type="entry name" value="Helic_SF1/SF2_ATP-bd_DinG/Rad3"/>
</dbReference>
<dbReference type="GO" id="GO:0003678">
    <property type="term" value="F:DNA helicase activity"/>
    <property type="evidence" value="ECO:0007669"/>
    <property type="project" value="TreeGrafter"/>
</dbReference>
<evidence type="ECO:0000256" key="2">
    <source>
        <dbReference type="ARBA" id="ARBA00022801"/>
    </source>
</evidence>
<dbReference type="GO" id="GO:0003676">
    <property type="term" value="F:nucleic acid binding"/>
    <property type="evidence" value="ECO:0007669"/>
    <property type="project" value="InterPro"/>
</dbReference>
<evidence type="ECO:0000313" key="7">
    <source>
        <dbReference type="Proteomes" id="UP000295135"/>
    </source>
</evidence>
<comment type="similarity">
    <text evidence="4">Belongs to the helicase family. DinG subfamily.</text>
</comment>
<keyword evidence="2" id="KW-0378">Hydrolase</keyword>
<dbReference type="Proteomes" id="UP000295135">
    <property type="component" value="Unassembled WGS sequence"/>
</dbReference>
<evidence type="ECO:0000256" key="1">
    <source>
        <dbReference type="ARBA" id="ARBA00022741"/>
    </source>
</evidence>
<evidence type="ECO:0000259" key="5">
    <source>
        <dbReference type="PROSITE" id="PS51193"/>
    </source>
</evidence>
<accession>A0A4R3JT60</accession>
<protein>
    <submittedName>
        <fullName evidence="6">ATP-dependent DNA helicase DinG</fullName>
    </submittedName>
</protein>
<name>A0A4R3JT60_9PROT</name>
<organism evidence="6 7">
    <name type="scientific">Sulfuritortus calidifontis</name>
    <dbReference type="NCBI Taxonomy" id="1914471"/>
    <lineage>
        <taxon>Bacteria</taxon>
        <taxon>Pseudomonadati</taxon>
        <taxon>Pseudomonadota</taxon>
        <taxon>Betaproteobacteria</taxon>
        <taxon>Nitrosomonadales</taxon>
        <taxon>Thiobacillaceae</taxon>
        <taxon>Sulfuritortus</taxon>
    </lineage>
</organism>
<keyword evidence="6" id="KW-0347">Helicase</keyword>
<dbReference type="GO" id="GO:0006281">
    <property type="term" value="P:DNA repair"/>
    <property type="evidence" value="ECO:0007669"/>
    <property type="project" value="TreeGrafter"/>
</dbReference>
<dbReference type="InterPro" id="IPR006555">
    <property type="entry name" value="ATP-dep_Helicase_C"/>
</dbReference>
<dbReference type="GO" id="GO:0005524">
    <property type="term" value="F:ATP binding"/>
    <property type="evidence" value="ECO:0007669"/>
    <property type="project" value="UniProtKB-KW"/>
</dbReference>
<evidence type="ECO:0000256" key="4">
    <source>
        <dbReference type="ARBA" id="ARBA00038058"/>
    </source>
</evidence>
<dbReference type="InterPro" id="IPR045028">
    <property type="entry name" value="DinG/Rad3-like"/>
</dbReference>
<evidence type="ECO:0000256" key="3">
    <source>
        <dbReference type="ARBA" id="ARBA00022840"/>
    </source>
</evidence>